<dbReference type="AlphaFoldDB" id="A0ABD2KIV9"/>
<keyword evidence="2" id="KW-0479">Metal-binding</keyword>
<dbReference type="PANTHER" id="PTHR45676">
    <property type="entry name" value="RING-H2 FINGER PROTEIN ATL51-RELATED"/>
    <property type="match status" value="1"/>
</dbReference>
<dbReference type="PROSITE" id="PS50089">
    <property type="entry name" value="ZF_RING_2"/>
    <property type="match status" value="1"/>
</dbReference>
<evidence type="ECO:0000259" key="8">
    <source>
        <dbReference type="PROSITE" id="PS50089"/>
    </source>
</evidence>
<dbReference type="InterPro" id="IPR001841">
    <property type="entry name" value="Znf_RING"/>
</dbReference>
<evidence type="ECO:0000256" key="2">
    <source>
        <dbReference type="ARBA" id="ARBA00022723"/>
    </source>
</evidence>
<keyword evidence="5" id="KW-0862">Zinc</keyword>
<organism evidence="9 10">
    <name type="scientific">Heterodera schachtii</name>
    <name type="common">Sugarbeet cyst nematode worm</name>
    <name type="synonym">Tylenchus schachtii</name>
    <dbReference type="NCBI Taxonomy" id="97005"/>
    <lineage>
        <taxon>Eukaryota</taxon>
        <taxon>Metazoa</taxon>
        <taxon>Ecdysozoa</taxon>
        <taxon>Nematoda</taxon>
        <taxon>Chromadorea</taxon>
        <taxon>Rhabditida</taxon>
        <taxon>Tylenchina</taxon>
        <taxon>Tylenchomorpha</taxon>
        <taxon>Tylenchoidea</taxon>
        <taxon>Heteroderidae</taxon>
        <taxon>Heteroderinae</taxon>
        <taxon>Heterodera</taxon>
    </lineage>
</organism>
<dbReference type="EMBL" id="JBICCN010000019">
    <property type="protein sequence ID" value="KAL3102717.1"/>
    <property type="molecule type" value="Genomic_DNA"/>
</dbReference>
<dbReference type="SUPFAM" id="SSF57850">
    <property type="entry name" value="RING/U-box"/>
    <property type="match status" value="1"/>
</dbReference>
<dbReference type="GO" id="GO:0031461">
    <property type="term" value="C:cullin-RING ubiquitin ligase complex"/>
    <property type="evidence" value="ECO:0007669"/>
    <property type="project" value="UniProtKB-ARBA"/>
</dbReference>
<dbReference type="InterPro" id="IPR013083">
    <property type="entry name" value="Znf_RING/FYVE/PHD"/>
</dbReference>
<comment type="pathway">
    <text evidence="1">Protein modification; protein ubiquitination.</text>
</comment>
<dbReference type="PANTHER" id="PTHR45676:SF41">
    <property type="entry name" value="RING-H2 FINGER PROTEIN ATL66"/>
    <property type="match status" value="1"/>
</dbReference>
<sequence length="141" mass="16057">MRLRDEGFARRTQKQEDQAAELHSLEVARAIQEEEYERGIMNSSPEDEHRTGSQNSSESLERITTEQNDDDCAICLSSLSDGNEKGPMKKAIQCNRLIIFIQHFFHRDCINVWLNTSKNCPICRAPVNAVNDVGQSSQVKF</sequence>
<evidence type="ECO:0000256" key="5">
    <source>
        <dbReference type="ARBA" id="ARBA00022833"/>
    </source>
</evidence>
<evidence type="ECO:0000313" key="9">
    <source>
        <dbReference type="EMBL" id="KAL3102717.1"/>
    </source>
</evidence>
<evidence type="ECO:0000313" key="10">
    <source>
        <dbReference type="Proteomes" id="UP001620645"/>
    </source>
</evidence>
<feature type="domain" description="RING-type" evidence="8">
    <location>
        <begin position="72"/>
        <end position="124"/>
    </location>
</feature>
<dbReference type="GO" id="GO:0008270">
    <property type="term" value="F:zinc ion binding"/>
    <property type="evidence" value="ECO:0007669"/>
    <property type="project" value="UniProtKB-KW"/>
</dbReference>
<evidence type="ECO:0000256" key="6">
    <source>
        <dbReference type="PROSITE-ProRule" id="PRU00175"/>
    </source>
</evidence>
<feature type="region of interest" description="Disordered" evidence="7">
    <location>
        <begin position="1"/>
        <end position="66"/>
    </location>
</feature>
<accession>A0ABD2KIV9</accession>
<gene>
    <name evidence="9" type="ORF">niasHS_001279</name>
</gene>
<proteinExistence type="predicted"/>
<keyword evidence="4" id="KW-0833">Ubl conjugation pathway</keyword>
<dbReference type="InterPro" id="IPR024766">
    <property type="entry name" value="Znf_RING_H2"/>
</dbReference>
<protein>
    <recommendedName>
        <fullName evidence="8">RING-type domain-containing protein</fullName>
    </recommendedName>
</protein>
<dbReference type="Proteomes" id="UP001620645">
    <property type="component" value="Unassembled WGS sequence"/>
</dbReference>
<evidence type="ECO:0000256" key="3">
    <source>
        <dbReference type="ARBA" id="ARBA00022771"/>
    </source>
</evidence>
<evidence type="ECO:0000256" key="1">
    <source>
        <dbReference type="ARBA" id="ARBA00004906"/>
    </source>
</evidence>
<name>A0ABD2KIV9_HETSC</name>
<reference evidence="9 10" key="1">
    <citation type="submission" date="2024-10" db="EMBL/GenBank/DDBJ databases">
        <authorList>
            <person name="Kim D."/>
        </authorList>
    </citation>
    <scope>NUCLEOTIDE SEQUENCE [LARGE SCALE GENOMIC DNA]</scope>
    <source>
        <strain evidence="9">Taebaek</strain>
    </source>
</reference>
<dbReference type="Pfam" id="PF12678">
    <property type="entry name" value="zf-rbx1"/>
    <property type="match status" value="1"/>
</dbReference>
<keyword evidence="3 6" id="KW-0863">Zinc-finger</keyword>
<keyword evidence="10" id="KW-1185">Reference proteome</keyword>
<evidence type="ECO:0000256" key="7">
    <source>
        <dbReference type="SAM" id="MobiDB-lite"/>
    </source>
</evidence>
<dbReference type="Gene3D" id="3.30.40.10">
    <property type="entry name" value="Zinc/RING finger domain, C3HC4 (zinc finger)"/>
    <property type="match status" value="1"/>
</dbReference>
<evidence type="ECO:0000256" key="4">
    <source>
        <dbReference type="ARBA" id="ARBA00022786"/>
    </source>
</evidence>
<comment type="caution">
    <text evidence="9">The sequence shown here is derived from an EMBL/GenBank/DDBJ whole genome shotgun (WGS) entry which is preliminary data.</text>
</comment>
<feature type="compositionally biased region" description="Basic and acidic residues" evidence="7">
    <location>
        <begin position="1"/>
        <end position="17"/>
    </location>
</feature>